<feature type="region of interest" description="Disordered" evidence="1">
    <location>
        <begin position="60"/>
        <end position="97"/>
    </location>
</feature>
<keyword evidence="2" id="KW-0472">Membrane</keyword>
<keyword evidence="2" id="KW-0812">Transmembrane</keyword>
<feature type="transmembrane region" description="Helical" evidence="2">
    <location>
        <begin position="17"/>
        <end position="37"/>
    </location>
</feature>
<comment type="caution">
    <text evidence="4">The sequence shown here is derived from an EMBL/GenBank/DDBJ whole genome shotgun (WGS) entry which is preliminary data.</text>
</comment>
<evidence type="ECO:0000259" key="3">
    <source>
        <dbReference type="PROSITE" id="PS51173"/>
    </source>
</evidence>
<protein>
    <submittedName>
        <fullName evidence="4">Cellulose binding domain-containing protein</fullName>
    </submittedName>
</protein>
<sequence>MGEHTTGLAERWRGRTVRWAVIGALAVAAGCAGLLVLGRLGPDRDRDASSSDCGVVCQPGPRALIPGAPGTAGPGPRTSRTPPVQPTPSTPVPAATSSAPVSASALVQFKVTSHWDDGYRADVTITDTGRAPLAGWHLTFHVTGARLHQPTDTGETAMAGDVVSVTPAAWRQPLAAGAQAVFGLGFDGVLATPGGCVFDGAPCAMQYVNTVPGQ</sequence>
<dbReference type="InterPro" id="IPR008965">
    <property type="entry name" value="CBM2/CBM3_carb-bd_dom_sf"/>
</dbReference>
<organism evidence="4 5">
    <name type="scientific">Catenulispora pinistramenti</name>
    <dbReference type="NCBI Taxonomy" id="2705254"/>
    <lineage>
        <taxon>Bacteria</taxon>
        <taxon>Bacillati</taxon>
        <taxon>Actinomycetota</taxon>
        <taxon>Actinomycetes</taxon>
        <taxon>Catenulisporales</taxon>
        <taxon>Catenulisporaceae</taxon>
        <taxon>Catenulispora</taxon>
    </lineage>
</organism>
<name>A0ABS5KK79_9ACTN</name>
<evidence type="ECO:0000313" key="4">
    <source>
        <dbReference type="EMBL" id="MBS2545661.1"/>
    </source>
</evidence>
<keyword evidence="2" id="KW-1133">Transmembrane helix</keyword>
<dbReference type="SUPFAM" id="SSF49384">
    <property type="entry name" value="Carbohydrate-binding domain"/>
    <property type="match status" value="1"/>
</dbReference>
<dbReference type="EMBL" id="JAAFYZ010000005">
    <property type="protein sequence ID" value="MBS2545661.1"/>
    <property type="molecule type" value="Genomic_DNA"/>
</dbReference>
<reference evidence="4 5" key="1">
    <citation type="submission" date="2020-02" db="EMBL/GenBank/DDBJ databases">
        <title>Acidophilic actinobacteria isolated from forest soil.</title>
        <authorList>
            <person name="Golinska P."/>
        </authorList>
    </citation>
    <scope>NUCLEOTIDE SEQUENCE [LARGE SCALE GENOMIC DNA]</scope>
    <source>
        <strain evidence="4 5">NL8</strain>
    </source>
</reference>
<feature type="domain" description="CBM2" evidence="3">
    <location>
        <begin position="94"/>
        <end position="206"/>
    </location>
</feature>
<dbReference type="SMART" id="SM00637">
    <property type="entry name" value="CBD_II"/>
    <property type="match status" value="1"/>
</dbReference>
<dbReference type="InterPro" id="IPR001919">
    <property type="entry name" value="CBD2"/>
</dbReference>
<evidence type="ECO:0000256" key="1">
    <source>
        <dbReference type="SAM" id="MobiDB-lite"/>
    </source>
</evidence>
<dbReference type="Gene3D" id="2.60.40.290">
    <property type="match status" value="1"/>
</dbReference>
<proteinExistence type="predicted"/>
<keyword evidence="5" id="KW-1185">Reference proteome</keyword>
<accession>A0ABS5KK79</accession>
<evidence type="ECO:0000313" key="5">
    <source>
        <dbReference type="Proteomes" id="UP000730482"/>
    </source>
</evidence>
<evidence type="ECO:0000256" key="2">
    <source>
        <dbReference type="SAM" id="Phobius"/>
    </source>
</evidence>
<gene>
    <name evidence="4" type="ORF">KGQ19_02140</name>
</gene>
<dbReference type="PROSITE" id="PS51173">
    <property type="entry name" value="CBM2"/>
    <property type="match status" value="1"/>
</dbReference>
<dbReference type="RefSeq" id="WP_212007326.1">
    <property type="nucleotide sequence ID" value="NZ_JAAFYZ010000005.1"/>
</dbReference>
<dbReference type="Pfam" id="PF00553">
    <property type="entry name" value="CBM_2"/>
    <property type="match status" value="1"/>
</dbReference>
<dbReference type="InterPro" id="IPR012291">
    <property type="entry name" value="CBM2_carb-bd_dom_sf"/>
</dbReference>
<dbReference type="Proteomes" id="UP000730482">
    <property type="component" value="Unassembled WGS sequence"/>
</dbReference>
<feature type="compositionally biased region" description="Low complexity" evidence="1">
    <location>
        <begin position="66"/>
        <end position="82"/>
    </location>
</feature>